<evidence type="ECO:0000313" key="3">
    <source>
        <dbReference type="Proteomes" id="UP000551353"/>
    </source>
</evidence>
<keyword evidence="3" id="KW-1185">Reference proteome</keyword>
<organism evidence="2 3">
    <name type="scientific">Rhizobium mongolense</name>
    <dbReference type="NCBI Taxonomy" id="57676"/>
    <lineage>
        <taxon>Bacteria</taxon>
        <taxon>Pseudomonadati</taxon>
        <taxon>Pseudomonadota</taxon>
        <taxon>Alphaproteobacteria</taxon>
        <taxon>Hyphomicrobiales</taxon>
        <taxon>Rhizobiaceae</taxon>
        <taxon>Rhizobium/Agrobacterium group</taxon>
        <taxon>Rhizobium</taxon>
    </lineage>
</organism>
<dbReference type="InterPro" id="IPR009273">
    <property type="entry name" value="DUF930"/>
</dbReference>
<feature type="region of interest" description="Disordered" evidence="1">
    <location>
        <begin position="1"/>
        <end position="27"/>
    </location>
</feature>
<name>A0ABR6IVJ6_9HYPH</name>
<sequence length="76" mass="9133">MPKHVARRPLPLNWSSPQRKRHRRSRRPRYNIKFKCETAPDIETIVAFEFSVGEEIPESEWETHFLPKDEDEDEAD</sequence>
<evidence type="ECO:0000256" key="1">
    <source>
        <dbReference type="SAM" id="MobiDB-lite"/>
    </source>
</evidence>
<dbReference type="Proteomes" id="UP000551353">
    <property type="component" value="Unassembled WGS sequence"/>
</dbReference>
<accession>A0ABR6IVJ6</accession>
<reference evidence="2 3" key="1">
    <citation type="submission" date="2020-08" db="EMBL/GenBank/DDBJ databases">
        <title>Genomic Encyclopedia of Type Strains, Phase IV (KMG-V): Genome sequencing to study the core and pangenomes of soil and plant-associated prokaryotes.</title>
        <authorList>
            <person name="Whitman W."/>
        </authorList>
    </citation>
    <scope>NUCLEOTIDE SEQUENCE [LARGE SCALE GENOMIC DNA]</scope>
    <source>
        <strain evidence="2 3">SEMIA 4087</strain>
    </source>
</reference>
<proteinExistence type="predicted"/>
<dbReference type="RefSeq" id="WP_022716985.1">
    <property type="nucleotide sequence ID" value="NZ_JACIFX010000009.1"/>
</dbReference>
<evidence type="ECO:0000313" key="2">
    <source>
        <dbReference type="EMBL" id="MBB4231932.1"/>
    </source>
</evidence>
<protein>
    <submittedName>
        <fullName evidence="2">Uncharacterized protein</fullName>
    </submittedName>
</protein>
<gene>
    <name evidence="2" type="ORF">GGD56_005824</name>
</gene>
<dbReference type="Pfam" id="PF06059">
    <property type="entry name" value="DUF930"/>
    <property type="match status" value="1"/>
</dbReference>
<feature type="compositionally biased region" description="Basic residues" evidence="1">
    <location>
        <begin position="18"/>
        <end position="27"/>
    </location>
</feature>
<dbReference type="EMBL" id="JACIFX010000009">
    <property type="protein sequence ID" value="MBB4231932.1"/>
    <property type="molecule type" value="Genomic_DNA"/>
</dbReference>
<comment type="caution">
    <text evidence="2">The sequence shown here is derived from an EMBL/GenBank/DDBJ whole genome shotgun (WGS) entry which is preliminary data.</text>
</comment>